<proteinExistence type="predicted"/>
<evidence type="ECO:0000259" key="2">
    <source>
        <dbReference type="Pfam" id="PF00535"/>
    </source>
</evidence>
<keyword evidence="1" id="KW-0472">Membrane</keyword>
<evidence type="ECO:0000313" key="4">
    <source>
        <dbReference type="Proteomes" id="UP000320813"/>
    </source>
</evidence>
<protein>
    <submittedName>
        <fullName evidence="3">Glycosyltransferase</fullName>
    </submittedName>
</protein>
<sequence length="327" mass="37344">MKNNAFVSIIIPLVGINDYFLESYPHLLALDYKDYEIIVLPDEPVPEDFQGIKIISTGRVSPAIKRDIGAENANGELLFFLDDDSYPEKDWISKALPYFNDPSVAAVGGPAITPPDDNFLQKVSGAVFLTKVGGGIPERYYPKGGIKEIDDWPSVNLIVRKEMFMKVGGFKSEYWPGEDTKICLEIIKEGGTILYAPDVAVWHHRRPGLLRHLKQIGNYGLHRGFFAKRYPETSFKLLYFIPVFFVLYLCLFIVSLFFFSGLAYYLAFGFVLYAGALIYAFFDINGKVKDFKISLVSLYYIVLTHIWYGLRFFYGFVFVKELKSKLR</sequence>
<dbReference type="SUPFAM" id="SSF53448">
    <property type="entry name" value="Nucleotide-diphospho-sugar transferases"/>
    <property type="match status" value="1"/>
</dbReference>
<organism evidence="3 4">
    <name type="scientific">Candidatus Acidulodesulfobacterium ferriphilum</name>
    <dbReference type="NCBI Taxonomy" id="2597223"/>
    <lineage>
        <taxon>Bacteria</taxon>
        <taxon>Deltaproteobacteria</taxon>
        <taxon>Candidatus Acidulodesulfobacterales</taxon>
        <taxon>Candidatus Acidulodesulfobacterium</taxon>
    </lineage>
</organism>
<dbReference type="Proteomes" id="UP000320813">
    <property type="component" value="Unassembled WGS sequence"/>
</dbReference>
<comment type="caution">
    <text evidence="3">The sequence shown here is derived from an EMBL/GenBank/DDBJ whole genome shotgun (WGS) entry which is preliminary data.</text>
</comment>
<keyword evidence="1" id="KW-1133">Transmembrane helix</keyword>
<evidence type="ECO:0000313" key="3">
    <source>
        <dbReference type="EMBL" id="RZD14255.1"/>
    </source>
</evidence>
<dbReference type="EMBL" id="SGBD01000003">
    <property type="protein sequence ID" value="RZD14255.1"/>
    <property type="molecule type" value="Genomic_DNA"/>
</dbReference>
<feature type="transmembrane region" description="Helical" evidence="1">
    <location>
        <begin position="237"/>
        <end position="258"/>
    </location>
</feature>
<dbReference type="PANTHER" id="PTHR43685">
    <property type="entry name" value="GLYCOSYLTRANSFERASE"/>
    <property type="match status" value="1"/>
</dbReference>
<dbReference type="InterPro" id="IPR001173">
    <property type="entry name" value="Glyco_trans_2-like"/>
</dbReference>
<feature type="domain" description="Glycosyltransferase 2-like" evidence="2">
    <location>
        <begin position="8"/>
        <end position="126"/>
    </location>
</feature>
<dbReference type="AlphaFoldDB" id="A0A519BAE4"/>
<reference evidence="3 4" key="1">
    <citation type="submission" date="2019-01" db="EMBL/GenBank/DDBJ databases">
        <title>Insights into ecological role of a new deltaproteobacterial order Candidatus Sinidesulfobacterales (Sva0485) by metagenomics and metatranscriptomics.</title>
        <authorList>
            <person name="Tan S."/>
            <person name="Liu J."/>
            <person name="Fang Y."/>
            <person name="Hedlund B.P."/>
            <person name="Lian Z.H."/>
            <person name="Huang L.Y."/>
            <person name="Li J.T."/>
            <person name="Huang L.N."/>
            <person name="Li W.J."/>
            <person name="Jiang H.C."/>
            <person name="Dong H.L."/>
            <person name="Shu W.S."/>
        </authorList>
    </citation>
    <scope>NUCLEOTIDE SEQUENCE [LARGE SCALE GENOMIC DNA]</scope>
    <source>
        <strain evidence="3">AP3</strain>
    </source>
</reference>
<dbReference type="PANTHER" id="PTHR43685:SF3">
    <property type="entry name" value="SLR2126 PROTEIN"/>
    <property type="match status" value="1"/>
</dbReference>
<name>A0A519BAE4_9DELT</name>
<evidence type="ECO:0000256" key="1">
    <source>
        <dbReference type="SAM" id="Phobius"/>
    </source>
</evidence>
<gene>
    <name evidence="3" type="ORF">EVJ47_06190</name>
</gene>
<feature type="transmembrane region" description="Helical" evidence="1">
    <location>
        <begin position="264"/>
        <end position="282"/>
    </location>
</feature>
<dbReference type="Pfam" id="PF00535">
    <property type="entry name" value="Glycos_transf_2"/>
    <property type="match status" value="1"/>
</dbReference>
<dbReference type="InterPro" id="IPR050834">
    <property type="entry name" value="Glycosyltransf_2"/>
</dbReference>
<feature type="transmembrane region" description="Helical" evidence="1">
    <location>
        <begin position="294"/>
        <end position="317"/>
    </location>
</feature>
<dbReference type="InterPro" id="IPR029044">
    <property type="entry name" value="Nucleotide-diphossugar_trans"/>
</dbReference>
<accession>A0A519BAE4</accession>
<dbReference type="Gene3D" id="3.90.550.10">
    <property type="entry name" value="Spore Coat Polysaccharide Biosynthesis Protein SpsA, Chain A"/>
    <property type="match status" value="1"/>
</dbReference>
<keyword evidence="3" id="KW-0808">Transferase</keyword>
<keyword evidence="1" id="KW-0812">Transmembrane</keyword>
<dbReference type="GO" id="GO:0016740">
    <property type="term" value="F:transferase activity"/>
    <property type="evidence" value="ECO:0007669"/>
    <property type="project" value="UniProtKB-KW"/>
</dbReference>